<organism evidence="1 2">
    <name type="scientific">Desulfomarina profundi</name>
    <dbReference type="NCBI Taxonomy" id="2772557"/>
    <lineage>
        <taxon>Bacteria</taxon>
        <taxon>Pseudomonadati</taxon>
        <taxon>Thermodesulfobacteriota</taxon>
        <taxon>Desulfobulbia</taxon>
        <taxon>Desulfobulbales</taxon>
        <taxon>Desulfobulbaceae</taxon>
        <taxon>Desulfomarina</taxon>
    </lineage>
</organism>
<evidence type="ECO:0000313" key="1">
    <source>
        <dbReference type="EMBL" id="BCL59417.1"/>
    </source>
</evidence>
<dbReference type="KEGG" id="dbk:DGMP_01100"/>
<sequence length="223" mass="26433">MKEYRATLTVENYSFIKNVLSLMYNYVGSKYDEEALNDSDIHQLRVTWKKDYSPHVYTIVGLGPSYQKTEGRDADWGANGTAEWNYVLEQGNLNFLLDKRYDVNNFSGNGDRGFVDTWETRFSFNQNLLESFGMNGFLSYIYENRKSSQTTQDASIESDQAQLEEFYRNRYSAGLGFSYSFMKYYSVGLNYIYTKLDSERTDEEYDDHRVFLTFSWNRELYRW</sequence>
<dbReference type="RefSeq" id="WP_228855651.1">
    <property type="nucleotide sequence ID" value="NZ_AP024086.1"/>
</dbReference>
<dbReference type="AlphaFoldDB" id="A0A8D5FT68"/>
<name>A0A8D5FT68_9BACT</name>
<gene>
    <name evidence="1" type="ORF">DGMP_01100</name>
</gene>
<reference evidence="1" key="1">
    <citation type="submission" date="2020-09" db="EMBL/GenBank/DDBJ databases">
        <title>Desulfogranum mesoprofundum gen. nov., sp. nov., a novel mesophilic, sulfate-reducing chemolithoautotroph isolated from a deep-sea hydrothermal vent chimney in the Suiyo Seamount.</title>
        <authorList>
            <person name="Hashimoto Y."/>
            <person name="Nakagawa S."/>
        </authorList>
    </citation>
    <scope>NUCLEOTIDE SEQUENCE</scope>
    <source>
        <strain evidence="1">KT2</strain>
    </source>
</reference>
<accession>A0A8D5FT68</accession>
<keyword evidence="2" id="KW-1185">Reference proteome</keyword>
<protein>
    <submittedName>
        <fullName evidence="1">Uncharacterized protein</fullName>
    </submittedName>
</protein>
<evidence type="ECO:0000313" key="2">
    <source>
        <dbReference type="Proteomes" id="UP000826725"/>
    </source>
</evidence>
<dbReference type="Proteomes" id="UP000826725">
    <property type="component" value="Chromosome"/>
</dbReference>
<proteinExistence type="predicted"/>
<dbReference type="EMBL" id="AP024086">
    <property type="protein sequence ID" value="BCL59417.1"/>
    <property type="molecule type" value="Genomic_DNA"/>
</dbReference>